<dbReference type="InterPro" id="IPR027417">
    <property type="entry name" value="P-loop_NTPase"/>
</dbReference>
<dbReference type="HAMAP" id="MF_00336">
    <property type="entry name" value="BioD"/>
    <property type="match status" value="1"/>
</dbReference>
<evidence type="ECO:0000256" key="4">
    <source>
        <dbReference type="ARBA" id="ARBA00022741"/>
    </source>
</evidence>
<sequence length="225" mass="24986">MNKTVFITATDTGVGKTIVSAALASILRSQGKNVGYFKPVETGCDPLCPDALLLSKITGQHYDEVVLYRFKEAVAPYVAEREEGKHIKIDLISEKIKHLQQIYEYLIIEGAGGVAVPITYHRDKIYTYLDLISDLDLGAVVVSRASLGTINHTYLTVESMKRRNIRIKGIILNERSESPSLAEQTNPKIIEKMTGVPVITICEKGKIPLLICIERLKAKIEEIFG</sequence>
<feature type="binding site" evidence="9">
    <location>
        <position position="109"/>
    </location>
    <ligand>
        <name>Mg(2+)</name>
        <dbReference type="ChEBI" id="CHEBI:18420"/>
    </ligand>
</feature>
<gene>
    <name evidence="9 10" type="primary">bioD</name>
    <name evidence="10" type="ordered locus">PERMA_0649</name>
</gene>
<dbReference type="Proteomes" id="UP000001366">
    <property type="component" value="Chromosome"/>
</dbReference>
<dbReference type="GO" id="GO:0005829">
    <property type="term" value="C:cytosol"/>
    <property type="evidence" value="ECO:0007669"/>
    <property type="project" value="TreeGrafter"/>
</dbReference>
<comment type="catalytic activity">
    <reaction evidence="8">
        <text>(7R,8S)-8-amino-7-(carboxyamino)nonanoate + ATP = (4R,5S)-dethiobiotin + ADP + phosphate + H(+)</text>
        <dbReference type="Rhea" id="RHEA:63684"/>
        <dbReference type="ChEBI" id="CHEBI:15378"/>
        <dbReference type="ChEBI" id="CHEBI:30616"/>
        <dbReference type="ChEBI" id="CHEBI:43474"/>
        <dbReference type="ChEBI" id="CHEBI:149470"/>
        <dbReference type="ChEBI" id="CHEBI:149473"/>
        <dbReference type="ChEBI" id="CHEBI:456216"/>
    </reaction>
</comment>
<dbReference type="GO" id="GO:0000287">
    <property type="term" value="F:magnesium ion binding"/>
    <property type="evidence" value="ECO:0007669"/>
    <property type="project" value="UniProtKB-UniRule"/>
</dbReference>
<keyword evidence="1 9" id="KW-0963">Cytoplasm</keyword>
<reference evidence="10 11" key="1">
    <citation type="journal article" date="2009" name="J. Bacteriol.">
        <title>Complete and draft genome sequences of six members of the Aquificales.</title>
        <authorList>
            <person name="Reysenbach A.L."/>
            <person name="Hamamura N."/>
            <person name="Podar M."/>
            <person name="Griffiths E."/>
            <person name="Ferreira S."/>
            <person name="Hochstein R."/>
            <person name="Heidelberg J."/>
            <person name="Johnson J."/>
            <person name="Mead D."/>
            <person name="Pohorille A."/>
            <person name="Sarmiento M."/>
            <person name="Schweighofer K."/>
            <person name="Seshadri R."/>
            <person name="Voytek M.A."/>
        </authorList>
    </citation>
    <scope>NUCLEOTIDE SEQUENCE [LARGE SCALE GENOMIC DNA]</scope>
    <source>
        <strain evidence="11">DSM 14350 / EX-H1</strain>
    </source>
</reference>
<comment type="cofactor">
    <cofactor evidence="9">
        <name>Mg(2+)</name>
        <dbReference type="ChEBI" id="CHEBI:18420"/>
    </cofactor>
</comment>
<keyword evidence="6 9" id="KW-0067">ATP-binding</keyword>
<feature type="binding site" evidence="9">
    <location>
        <begin position="173"/>
        <end position="174"/>
    </location>
    <ligand>
        <name>ATP</name>
        <dbReference type="ChEBI" id="CHEBI:30616"/>
    </ligand>
</feature>
<dbReference type="Pfam" id="PF13500">
    <property type="entry name" value="AAA_26"/>
    <property type="match status" value="1"/>
</dbReference>
<evidence type="ECO:0000256" key="6">
    <source>
        <dbReference type="ARBA" id="ARBA00022840"/>
    </source>
</evidence>
<evidence type="ECO:0000256" key="7">
    <source>
        <dbReference type="ARBA" id="ARBA00022842"/>
    </source>
</evidence>
<comment type="similarity">
    <text evidence="9">Belongs to the dethiobiotin synthetase family.</text>
</comment>
<evidence type="ECO:0000256" key="2">
    <source>
        <dbReference type="ARBA" id="ARBA00022598"/>
    </source>
</evidence>
<dbReference type="GO" id="GO:0005524">
    <property type="term" value="F:ATP binding"/>
    <property type="evidence" value="ECO:0007669"/>
    <property type="project" value="UniProtKB-UniRule"/>
</dbReference>
<comment type="subunit">
    <text evidence="9">Homodimer.</text>
</comment>
<evidence type="ECO:0000313" key="10">
    <source>
        <dbReference type="EMBL" id="ACO03478.1"/>
    </source>
</evidence>
<keyword evidence="7 9" id="KW-0460">Magnesium</keyword>
<dbReference type="UniPathway" id="UPA00078">
    <property type="reaction ID" value="UER00161"/>
</dbReference>
<dbReference type="eggNOG" id="COG0132">
    <property type="taxonomic scope" value="Bacteria"/>
</dbReference>
<comment type="catalytic activity">
    <reaction evidence="9">
        <text>(7R,8S)-7,8-diammoniononanoate + CO2 + ATP = (4R,5S)-dethiobiotin + ADP + phosphate + 3 H(+)</text>
        <dbReference type="Rhea" id="RHEA:15805"/>
        <dbReference type="ChEBI" id="CHEBI:15378"/>
        <dbReference type="ChEBI" id="CHEBI:16526"/>
        <dbReference type="ChEBI" id="CHEBI:30616"/>
        <dbReference type="ChEBI" id="CHEBI:43474"/>
        <dbReference type="ChEBI" id="CHEBI:149469"/>
        <dbReference type="ChEBI" id="CHEBI:149473"/>
        <dbReference type="ChEBI" id="CHEBI:456216"/>
        <dbReference type="EC" id="6.3.3.3"/>
    </reaction>
</comment>
<feature type="active site" evidence="9">
    <location>
        <position position="38"/>
    </location>
</feature>
<dbReference type="HOGENOM" id="CLU_072551_3_1_0"/>
<feature type="binding site" evidence="9">
    <location>
        <position position="50"/>
    </location>
    <ligand>
        <name>Mg(2+)</name>
        <dbReference type="ChEBI" id="CHEBI:18420"/>
    </ligand>
</feature>
<feature type="binding site" evidence="9">
    <location>
        <position position="42"/>
    </location>
    <ligand>
        <name>substrate</name>
    </ligand>
</feature>
<dbReference type="SUPFAM" id="SSF52540">
    <property type="entry name" value="P-loop containing nucleoside triphosphate hydrolases"/>
    <property type="match status" value="1"/>
</dbReference>
<keyword evidence="2 9" id="KW-0436">Ligase</keyword>
<evidence type="ECO:0000256" key="5">
    <source>
        <dbReference type="ARBA" id="ARBA00022756"/>
    </source>
</evidence>
<name>C0QUS3_PERMH</name>
<proteinExistence type="inferred from homology"/>
<feature type="binding site" evidence="9">
    <location>
        <begin position="109"/>
        <end position="112"/>
    </location>
    <ligand>
        <name>ATP</name>
        <dbReference type="ChEBI" id="CHEBI:30616"/>
    </ligand>
</feature>
<evidence type="ECO:0000256" key="1">
    <source>
        <dbReference type="ARBA" id="ARBA00022490"/>
    </source>
</evidence>
<organism evidence="10 11">
    <name type="scientific">Persephonella marina (strain DSM 14350 / EX-H1)</name>
    <dbReference type="NCBI Taxonomy" id="123214"/>
    <lineage>
        <taxon>Bacteria</taxon>
        <taxon>Pseudomonadati</taxon>
        <taxon>Aquificota</taxon>
        <taxon>Aquificia</taxon>
        <taxon>Aquificales</taxon>
        <taxon>Hydrogenothermaceae</taxon>
        <taxon>Persephonella</taxon>
    </lineage>
</organism>
<evidence type="ECO:0000256" key="3">
    <source>
        <dbReference type="ARBA" id="ARBA00022723"/>
    </source>
</evidence>
<evidence type="ECO:0000256" key="9">
    <source>
        <dbReference type="HAMAP-Rule" id="MF_00336"/>
    </source>
</evidence>
<keyword evidence="11" id="KW-1185">Reference proteome</keyword>
<dbReference type="GO" id="GO:0009102">
    <property type="term" value="P:biotin biosynthetic process"/>
    <property type="evidence" value="ECO:0007669"/>
    <property type="project" value="UniProtKB-UniRule"/>
</dbReference>
<comment type="function">
    <text evidence="9">Catalyzes a mechanistically unusual reaction, the ATP-dependent insertion of CO2 between the N7 and N8 nitrogen atoms of 7,8-diaminopelargonic acid (DAPA, also called 7,8-diammoniononanoate) to form a ureido ring.</text>
</comment>
<dbReference type="STRING" id="123214.PERMA_0649"/>
<comment type="pathway">
    <text evidence="9">Cofactor biosynthesis; biotin biosynthesis; biotin from 7,8-diaminononanoate: step 1/2.</text>
</comment>
<feature type="binding site" evidence="9">
    <location>
        <position position="50"/>
    </location>
    <ligand>
        <name>ATP</name>
        <dbReference type="ChEBI" id="CHEBI:30616"/>
    </ligand>
</feature>
<dbReference type="PaxDb" id="123214-PERMA_0649"/>
<dbReference type="NCBIfam" id="TIGR00347">
    <property type="entry name" value="bioD"/>
    <property type="match status" value="1"/>
</dbReference>
<comment type="caution">
    <text evidence="9">Lacks conserved residue(s) required for the propagation of feature annotation.</text>
</comment>
<dbReference type="EMBL" id="CP001230">
    <property type="protein sequence ID" value="ACO03478.1"/>
    <property type="molecule type" value="Genomic_DNA"/>
</dbReference>
<dbReference type="PANTHER" id="PTHR43210">
    <property type="entry name" value="DETHIOBIOTIN SYNTHETASE"/>
    <property type="match status" value="1"/>
</dbReference>
<dbReference type="KEGG" id="pmx:PERMA_0649"/>
<keyword evidence="3 9" id="KW-0479">Metal-binding</keyword>
<accession>C0QUS3</accession>
<dbReference type="OrthoDB" id="9802097at2"/>
<evidence type="ECO:0000256" key="8">
    <source>
        <dbReference type="ARBA" id="ARBA00047386"/>
    </source>
</evidence>
<feature type="binding site" evidence="9">
    <location>
        <position position="17"/>
    </location>
    <ligand>
        <name>Mg(2+)</name>
        <dbReference type="ChEBI" id="CHEBI:18420"/>
    </ligand>
</feature>
<dbReference type="PANTHER" id="PTHR43210:SF2">
    <property type="entry name" value="ATP-DEPENDENT DETHIOBIOTIN SYNTHETASE BIOD 2"/>
    <property type="match status" value="1"/>
</dbReference>
<dbReference type="AlphaFoldDB" id="C0QUS3"/>
<comment type="subcellular location">
    <subcellularLocation>
        <location evidence="9">Cytoplasm</location>
    </subcellularLocation>
</comment>
<keyword evidence="4 9" id="KW-0547">Nucleotide-binding</keyword>
<dbReference type="CDD" id="cd03109">
    <property type="entry name" value="DTBS"/>
    <property type="match status" value="1"/>
</dbReference>
<dbReference type="Gene3D" id="3.40.50.300">
    <property type="entry name" value="P-loop containing nucleotide triphosphate hydrolases"/>
    <property type="match status" value="1"/>
</dbReference>
<evidence type="ECO:0000313" key="11">
    <source>
        <dbReference type="Proteomes" id="UP000001366"/>
    </source>
</evidence>
<feature type="binding site" evidence="9">
    <location>
        <begin position="13"/>
        <end position="18"/>
    </location>
    <ligand>
        <name>ATP</name>
        <dbReference type="ChEBI" id="CHEBI:30616"/>
    </ligand>
</feature>
<dbReference type="EC" id="6.3.3.3" evidence="9"/>
<protein>
    <recommendedName>
        <fullName evidence="9">ATP-dependent dethiobiotin synthetase BioD</fullName>
        <ecNumber evidence="9">6.3.3.3</ecNumber>
    </recommendedName>
    <alternativeName>
        <fullName evidence="9">DTB synthetase</fullName>
        <shortName evidence="9">DTBS</shortName>
    </alternativeName>
    <alternativeName>
        <fullName evidence="9">Dethiobiotin synthase</fullName>
    </alternativeName>
</protein>
<dbReference type="PIRSF" id="PIRSF006755">
    <property type="entry name" value="DTB_synth"/>
    <property type="match status" value="1"/>
</dbReference>
<dbReference type="InterPro" id="IPR004472">
    <property type="entry name" value="DTB_synth_BioD"/>
</dbReference>
<dbReference type="RefSeq" id="WP_012675717.1">
    <property type="nucleotide sequence ID" value="NC_012440.1"/>
</dbReference>
<keyword evidence="5 9" id="KW-0093">Biotin biosynthesis</keyword>
<dbReference type="GO" id="GO:0004141">
    <property type="term" value="F:dethiobiotin synthase activity"/>
    <property type="evidence" value="ECO:0007669"/>
    <property type="project" value="UniProtKB-UniRule"/>
</dbReference>